<organism evidence="8 13">
    <name type="scientific">Dorea formicigenerans</name>
    <dbReference type="NCBI Taxonomy" id="39486"/>
    <lineage>
        <taxon>Bacteria</taxon>
        <taxon>Bacillati</taxon>
        <taxon>Bacillota</taxon>
        <taxon>Clostridia</taxon>
        <taxon>Lachnospirales</taxon>
        <taxon>Lachnospiraceae</taxon>
        <taxon>Dorea</taxon>
    </lineage>
</organism>
<evidence type="ECO:0000313" key="14">
    <source>
        <dbReference type="Proteomes" id="UP000283652"/>
    </source>
</evidence>
<dbReference type="InterPro" id="IPR004625">
    <property type="entry name" value="PyrdxlKinase"/>
</dbReference>
<dbReference type="EMBL" id="QSEW01000017">
    <property type="protein sequence ID" value="RGZ98453.1"/>
    <property type="molecule type" value="Genomic_DNA"/>
</dbReference>
<keyword evidence="3" id="KW-0547">Nucleotide-binding</keyword>
<evidence type="ECO:0000256" key="2">
    <source>
        <dbReference type="ARBA" id="ARBA00022679"/>
    </source>
</evidence>
<keyword evidence="2" id="KW-0808">Transferase</keyword>
<evidence type="ECO:0000313" key="7">
    <source>
        <dbReference type="EMBL" id="RGR59887.1"/>
    </source>
</evidence>
<keyword evidence="4 8" id="KW-0418">Kinase</keyword>
<dbReference type="Proteomes" id="UP000284962">
    <property type="component" value="Unassembled WGS sequence"/>
</dbReference>
<dbReference type="EC" id="2.7.1.35" evidence="1"/>
<dbReference type="PANTHER" id="PTHR10534">
    <property type="entry name" value="PYRIDOXAL KINASE"/>
    <property type="match status" value="1"/>
</dbReference>
<dbReference type="SUPFAM" id="SSF53613">
    <property type="entry name" value="Ribokinase-like"/>
    <property type="match status" value="1"/>
</dbReference>
<dbReference type="PANTHER" id="PTHR10534:SF2">
    <property type="entry name" value="PYRIDOXAL KINASE"/>
    <property type="match status" value="1"/>
</dbReference>
<dbReference type="Proteomes" id="UP000358366">
    <property type="component" value="Unassembled WGS sequence"/>
</dbReference>
<evidence type="ECO:0000313" key="17">
    <source>
        <dbReference type="Proteomes" id="UP000285652"/>
    </source>
</evidence>
<dbReference type="GO" id="GO:0005829">
    <property type="term" value="C:cytosol"/>
    <property type="evidence" value="ECO:0007669"/>
    <property type="project" value="TreeGrafter"/>
</dbReference>
<evidence type="ECO:0000313" key="18">
    <source>
        <dbReference type="Proteomes" id="UP000358366"/>
    </source>
</evidence>
<dbReference type="PROSITE" id="PS51257">
    <property type="entry name" value="PROKAR_LIPOPROTEIN"/>
    <property type="match status" value="1"/>
</dbReference>
<evidence type="ECO:0000313" key="13">
    <source>
        <dbReference type="Proteomes" id="UP000266376"/>
    </source>
</evidence>
<dbReference type="InterPro" id="IPR029056">
    <property type="entry name" value="Ribokinase-like"/>
</dbReference>
<dbReference type="GO" id="GO:0009443">
    <property type="term" value="P:pyridoxal 5'-phosphate salvage"/>
    <property type="evidence" value="ECO:0007669"/>
    <property type="project" value="InterPro"/>
</dbReference>
<accession>A0A395XHV1</accession>
<dbReference type="EMBL" id="QRUK01000006">
    <property type="protein sequence ID" value="RGR59887.1"/>
    <property type="molecule type" value="Genomic_DNA"/>
</dbReference>
<feature type="domain" description="Pyridoxamine kinase/Phosphomethylpyrimidine kinase" evidence="6">
    <location>
        <begin position="20"/>
        <end position="156"/>
    </location>
</feature>
<dbReference type="AlphaFoldDB" id="A0A395XHV1"/>
<proteinExistence type="predicted"/>
<evidence type="ECO:0000256" key="5">
    <source>
        <dbReference type="ARBA" id="ARBA00022840"/>
    </source>
</evidence>
<feature type="domain" description="Pyridoxamine kinase/Phosphomethylpyrimidine kinase" evidence="6">
    <location>
        <begin position="193"/>
        <end position="277"/>
    </location>
</feature>
<name>A0A395XHV1_9FIRM</name>
<dbReference type="Proteomes" id="UP000284883">
    <property type="component" value="Unassembled WGS sequence"/>
</dbReference>
<dbReference type="Pfam" id="PF08543">
    <property type="entry name" value="Phos_pyr_kin"/>
    <property type="match status" value="2"/>
</dbReference>
<evidence type="ECO:0000313" key="12">
    <source>
        <dbReference type="EMBL" id="VUX09769.1"/>
    </source>
</evidence>
<keyword evidence="5" id="KW-0067">ATP-binding</keyword>
<dbReference type="GO" id="GO:0005524">
    <property type="term" value="F:ATP binding"/>
    <property type="evidence" value="ECO:0007669"/>
    <property type="project" value="UniProtKB-KW"/>
</dbReference>
<evidence type="ECO:0000256" key="1">
    <source>
        <dbReference type="ARBA" id="ARBA00012104"/>
    </source>
</evidence>
<dbReference type="EMBL" id="QSAJ01000043">
    <property type="protein sequence ID" value="RGW50064.1"/>
    <property type="molecule type" value="Genomic_DNA"/>
</dbReference>
<dbReference type="Gene3D" id="3.40.1190.20">
    <property type="match status" value="1"/>
</dbReference>
<gene>
    <name evidence="12" type="ORF">DFSSTS7063_01734</name>
    <name evidence="10" type="ORF">DW885_11390</name>
    <name evidence="9" type="ORF">DW957_12575</name>
    <name evidence="8" type="ORF">DWV67_13710</name>
    <name evidence="7" type="ORF">DWY33_05345</name>
    <name evidence="11" type="ORF">DWZ24_15225</name>
</gene>
<dbReference type="EMBL" id="QSGQ01000008">
    <property type="protein sequence ID" value="RHB37371.1"/>
    <property type="molecule type" value="Genomic_DNA"/>
</dbReference>
<dbReference type="Proteomes" id="UP000285652">
    <property type="component" value="Unassembled WGS sequence"/>
</dbReference>
<evidence type="ECO:0000313" key="16">
    <source>
        <dbReference type="Proteomes" id="UP000284962"/>
    </source>
</evidence>
<evidence type="ECO:0000313" key="10">
    <source>
        <dbReference type="EMBL" id="RHB37371.1"/>
    </source>
</evidence>
<dbReference type="Proteomes" id="UP000266376">
    <property type="component" value="Unassembled WGS sequence"/>
</dbReference>
<evidence type="ECO:0000313" key="15">
    <source>
        <dbReference type="Proteomes" id="UP000284883"/>
    </source>
</evidence>
<evidence type="ECO:0000313" key="9">
    <source>
        <dbReference type="EMBL" id="RGZ98453.1"/>
    </source>
</evidence>
<evidence type="ECO:0000313" key="11">
    <source>
        <dbReference type="EMBL" id="RHN13141.1"/>
    </source>
</evidence>
<evidence type="ECO:0000259" key="6">
    <source>
        <dbReference type="Pfam" id="PF08543"/>
    </source>
</evidence>
<protein>
    <recommendedName>
        <fullName evidence="1">pyridoxal kinase</fullName>
        <ecNumber evidence="1">2.7.1.35</ecNumber>
    </recommendedName>
</protein>
<dbReference type="InterPro" id="IPR013749">
    <property type="entry name" value="PM/HMP-P_kinase-1"/>
</dbReference>
<dbReference type="RefSeq" id="WP_117682735.1">
    <property type="nucleotide sequence ID" value="NZ_CABHNI010000032.1"/>
</dbReference>
<dbReference type="Proteomes" id="UP000283652">
    <property type="component" value="Unassembled WGS sequence"/>
</dbReference>
<evidence type="ECO:0000256" key="3">
    <source>
        <dbReference type="ARBA" id="ARBA00022741"/>
    </source>
</evidence>
<dbReference type="EMBL" id="CABHNI010000032">
    <property type="protein sequence ID" value="VUX09769.1"/>
    <property type="molecule type" value="Genomic_DNA"/>
</dbReference>
<sequence>MTKKIAVINDLSGFGRCSLTAAISVISAMGIQACPLPTAILTAQTGYPHYYLDDYTDKMDIYRQEWQKMGQHFDGIYTGFVASEAQIDQIFHFIDTFYTSDTFLLVDPVMGDDGIKYDMFTPKLLEKMNALVGEADIITPNLTELCLLTDADYDAIIDIADTRILIDVIGELASTLLPPDSDNSNTLDSRQTSKKEKEIIVTGIHCKNEHGQKMMGNLYVSKDTRKLFAFPHVGGSYSGTGDLFASCIAAGKCRGDGIPELIQLSGTFLEQAIKDSAEENVPYPDGTNYEKYLYMLIKNRVLTL</sequence>
<evidence type="ECO:0000313" key="8">
    <source>
        <dbReference type="EMBL" id="RGW50064.1"/>
    </source>
</evidence>
<evidence type="ECO:0000256" key="4">
    <source>
        <dbReference type="ARBA" id="ARBA00022777"/>
    </source>
</evidence>
<reference evidence="12 18" key="2">
    <citation type="submission" date="2019-07" db="EMBL/GenBank/DDBJ databases">
        <authorList>
            <person name="Hibberd C M."/>
            <person name="Gehrig L. J."/>
            <person name="Chang H.-W."/>
            <person name="Venkatesh S."/>
        </authorList>
    </citation>
    <scope>NUCLEOTIDE SEQUENCE [LARGE SCALE GENOMIC DNA]</scope>
    <source>
        <strain evidence="12">Dorea_formicigenerans_SSTS_Bg7063</strain>
    </source>
</reference>
<reference evidence="13 14" key="1">
    <citation type="submission" date="2018-08" db="EMBL/GenBank/DDBJ databases">
        <title>A genome reference for cultivated species of the human gut microbiota.</title>
        <authorList>
            <person name="Zou Y."/>
            <person name="Xue W."/>
            <person name="Luo G."/>
        </authorList>
    </citation>
    <scope>NUCLEOTIDE SEQUENCE [LARGE SCALE GENOMIC DNA]</scope>
    <source>
        <strain evidence="8 13">AF12-11</strain>
        <strain evidence="7 14">AF25-11</strain>
        <strain evidence="11 17">AF31-13BH</strain>
        <strain evidence="10 15">AM40-15AC</strain>
        <strain evidence="9 16">AM46-16</strain>
    </source>
</reference>
<dbReference type="GO" id="GO:0008478">
    <property type="term" value="F:pyridoxal kinase activity"/>
    <property type="evidence" value="ECO:0007669"/>
    <property type="project" value="UniProtKB-EC"/>
</dbReference>
<dbReference type="EMBL" id="QRQQ01000019">
    <property type="protein sequence ID" value="RHN13141.1"/>
    <property type="molecule type" value="Genomic_DNA"/>
</dbReference>